<gene>
    <name evidence="1" type="ORF">C4B59_09625</name>
</gene>
<protein>
    <submittedName>
        <fullName evidence="1">Uncharacterized protein</fullName>
    </submittedName>
</protein>
<comment type="caution">
    <text evidence="1">The sequence shown here is derived from an EMBL/GenBank/DDBJ whole genome shotgun (WGS) entry which is preliminary data.</text>
</comment>
<evidence type="ECO:0000313" key="1">
    <source>
        <dbReference type="EMBL" id="PXF60209.1"/>
    </source>
</evidence>
<accession>A0AC61L241</accession>
<proteinExistence type="predicted"/>
<organism evidence="1 2">
    <name type="scientific">Candidatus Methanogaster sp</name>
    <dbReference type="NCBI Taxonomy" id="3386292"/>
    <lineage>
        <taxon>Archaea</taxon>
        <taxon>Methanobacteriati</taxon>
        <taxon>Methanobacteriota</taxon>
        <taxon>Stenosarchaea group</taxon>
        <taxon>Methanomicrobia</taxon>
        <taxon>Methanosarcinales</taxon>
        <taxon>ANME-2 cluster</taxon>
        <taxon>Candidatus Methanogasteraceae</taxon>
        <taxon>Candidatus Methanogaster</taxon>
    </lineage>
</organism>
<sequence>MNRVPAEAKGENMAIKKLAIVCILLLCLSAIPAMAQGNDTATNVTNATATLTTEPTVTETVPPVPTEAKFRVGPTVALRPVNDVINKSQDGLVELYMYNPTVNTVTLTADVQVSVPPGIHVYGAGFGSGGAAGTVAGTFTVPPGATRAIDINIKSERAGTFTVHFTGLYWPGDDMDAFQQISLTHPLIVKEPSPKPLDPKPTEGEDEELPYTYIIVGCLAVIAIAFIALMLRKPPKTEVVIEEE</sequence>
<reference evidence="1" key="1">
    <citation type="submission" date="2018-01" db="EMBL/GenBank/DDBJ databases">
        <authorList>
            <person name="Krukenberg V."/>
        </authorList>
    </citation>
    <scope>NUCLEOTIDE SEQUENCE</scope>
    <source>
        <strain evidence="1">E20ANME2</strain>
    </source>
</reference>
<dbReference type="EMBL" id="PQXF01000018">
    <property type="protein sequence ID" value="PXF60209.1"/>
    <property type="molecule type" value="Genomic_DNA"/>
</dbReference>
<dbReference type="Proteomes" id="UP000248329">
    <property type="component" value="Unassembled WGS sequence"/>
</dbReference>
<name>A0AC61L241_9EURY</name>
<evidence type="ECO:0000313" key="2">
    <source>
        <dbReference type="Proteomes" id="UP000248329"/>
    </source>
</evidence>